<accession>A0A1S8X9W1</accession>
<gene>
    <name evidence="1" type="ORF">X801_00565</name>
</gene>
<protein>
    <submittedName>
        <fullName evidence="1">Uncharacterized protein</fullName>
    </submittedName>
</protein>
<proteinExistence type="predicted"/>
<name>A0A1S8X9W1_OPIVI</name>
<keyword evidence="2" id="KW-1185">Reference proteome</keyword>
<reference evidence="1 2" key="1">
    <citation type="submission" date="2015-03" db="EMBL/GenBank/DDBJ databases">
        <title>Draft genome of the nematode, Opisthorchis viverrini.</title>
        <authorList>
            <person name="Mitreva M."/>
        </authorList>
    </citation>
    <scope>NUCLEOTIDE SEQUENCE [LARGE SCALE GENOMIC DNA]</scope>
    <source>
        <strain evidence="1">Khon Kaen</strain>
    </source>
</reference>
<feature type="non-terminal residue" evidence="1">
    <location>
        <position position="205"/>
    </location>
</feature>
<dbReference type="EMBL" id="KV891530">
    <property type="protein sequence ID" value="OON23515.1"/>
    <property type="molecule type" value="Genomic_DNA"/>
</dbReference>
<dbReference type="AlphaFoldDB" id="A0A1S8X9W1"/>
<organism evidence="1 2">
    <name type="scientific">Opisthorchis viverrini</name>
    <name type="common">Southeast Asian liver fluke</name>
    <dbReference type="NCBI Taxonomy" id="6198"/>
    <lineage>
        <taxon>Eukaryota</taxon>
        <taxon>Metazoa</taxon>
        <taxon>Spiralia</taxon>
        <taxon>Lophotrochozoa</taxon>
        <taxon>Platyhelminthes</taxon>
        <taxon>Trematoda</taxon>
        <taxon>Digenea</taxon>
        <taxon>Opisthorchiida</taxon>
        <taxon>Opisthorchiata</taxon>
        <taxon>Opisthorchiidae</taxon>
        <taxon>Opisthorchis</taxon>
    </lineage>
</organism>
<sequence length="205" mass="22723">VEKVGEGLKVARAREDNVYNEKYAPRSKSILTAVPLRGDPPHCVNHQAKSDATDSDEYRPYGRPTPLCVTALHHRCYICACCAAFTLRIWQTSIQRNRRVYACLLMLSATLCVDKSSSIRLSPDKRCRPVNEVTDGLGSACVVIEVNHGSRKASAAVGLLDGSGCNRRFVNLTIFDTCISKADRIDQKFDPAKSFDDSKSNPRFQ</sequence>
<evidence type="ECO:0000313" key="2">
    <source>
        <dbReference type="Proteomes" id="UP000243686"/>
    </source>
</evidence>
<dbReference type="Proteomes" id="UP000243686">
    <property type="component" value="Unassembled WGS sequence"/>
</dbReference>
<feature type="non-terminal residue" evidence="1">
    <location>
        <position position="1"/>
    </location>
</feature>
<evidence type="ECO:0000313" key="1">
    <source>
        <dbReference type="EMBL" id="OON23515.1"/>
    </source>
</evidence>